<dbReference type="GO" id="GO:0016747">
    <property type="term" value="F:acyltransferase activity, transferring groups other than amino-acyl groups"/>
    <property type="evidence" value="ECO:0007669"/>
    <property type="project" value="InterPro"/>
</dbReference>
<reference evidence="2 3" key="1">
    <citation type="submission" date="2016-11" db="EMBL/GenBank/DDBJ databases">
        <authorList>
            <person name="Jaros S."/>
            <person name="Januszkiewicz K."/>
            <person name="Wedrychowicz H."/>
        </authorList>
    </citation>
    <scope>NUCLEOTIDE SEQUENCE [LARGE SCALE GENOMIC DNA]</scope>
    <source>
        <strain evidence="2 3">CGMCC 1.12213</strain>
    </source>
</reference>
<dbReference type="STRING" id="1178825.SAMN05216261_2683"/>
<gene>
    <name evidence="2" type="ORF">SAMN05216261_2683</name>
</gene>
<evidence type="ECO:0000259" key="1">
    <source>
        <dbReference type="PROSITE" id="PS51186"/>
    </source>
</evidence>
<evidence type="ECO:0000313" key="2">
    <source>
        <dbReference type="EMBL" id="SHJ06629.1"/>
    </source>
</evidence>
<keyword evidence="2" id="KW-0687">Ribonucleoprotein</keyword>
<keyword evidence="3" id="KW-1185">Reference proteome</keyword>
<dbReference type="GO" id="GO:0005840">
    <property type="term" value="C:ribosome"/>
    <property type="evidence" value="ECO:0007669"/>
    <property type="project" value="UniProtKB-KW"/>
</dbReference>
<dbReference type="InterPro" id="IPR016181">
    <property type="entry name" value="Acyl_CoA_acyltransferase"/>
</dbReference>
<dbReference type="EMBL" id="FQYK01000007">
    <property type="protein sequence ID" value="SHJ06629.1"/>
    <property type="molecule type" value="Genomic_DNA"/>
</dbReference>
<dbReference type="Pfam" id="PF00583">
    <property type="entry name" value="Acetyltransf_1"/>
    <property type="match status" value="1"/>
</dbReference>
<feature type="domain" description="N-acetyltransferase" evidence="1">
    <location>
        <begin position="15"/>
        <end position="158"/>
    </location>
</feature>
<proteinExistence type="predicted"/>
<evidence type="ECO:0000313" key="3">
    <source>
        <dbReference type="Proteomes" id="UP000184396"/>
    </source>
</evidence>
<dbReference type="InterPro" id="IPR000182">
    <property type="entry name" value="GNAT_dom"/>
</dbReference>
<dbReference type="PROSITE" id="PS51186">
    <property type="entry name" value="GNAT"/>
    <property type="match status" value="1"/>
</dbReference>
<dbReference type="SUPFAM" id="SSF55729">
    <property type="entry name" value="Acyl-CoA N-acyltransferases (Nat)"/>
    <property type="match status" value="1"/>
</dbReference>
<organism evidence="2 3">
    <name type="scientific">Algibacter luteus</name>
    <dbReference type="NCBI Taxonomy" id="1178825"/>
    <lineage>
        <taxon>Bacteria</taxon>
        <taxon>Pseudomonadati</taxon>
        <taxon>Bacteroidota</taxon>
        <taxon>Flavobacteriia</taxon>
        <taxon>Flavobacteriales</taxon>
        <taxon>Flavobacteriaceae</taxon>
        <taxon>Algibacter</taxon>
    </lineage>
</organism>
<dbReference type="Proteomes" id="UP000184396">
    <property type="component" value="Unassembled WGS sequence"/>
</dbReference>
<dbReference type="eggNOG" id="COG0456">
    <property type="taxonomic scope" value="Bacteria"/>
</dbReference>
<accession>A0A1M6G9M6</accession>
<sequence>MKITKINKHINSSDYKIKQITAEEAFTVRHPVLRAGKPIETCAFDGDNLETTFHFGIFDNETLAGICTFLKNTTPCTSEKAQYQLRGMAVLKPYQNNGLGSIILKHGERVLKAKNINLVWCNAREVAANFYKKKGYKTIGKPFNIKDIGLHYVMIKKL</sequence>
<dbReference type="RefSeq" id="WP_019387866.1">
    <property type="nucleotide sequence ID" value="NZ_ALIH01000008.1"/>
</dbReference>
<dbReference type="CDD" id="cd04301">
    <property type="entry name" value="NAT_SF"/>
    <property type="match status" value="1"/>
</dbReference>
<dbReference type="AlphaFoldDB" id="A0A1M6G9M6"/>
<keyword evidence="2" id="KW-0689">Ribosomal protein</keyword>
<protein>
    <submittedName>
        <fullName evidence="2">Ribosomal protein S18 acetylase RimI</fullName>
    </submittedName>
</protein>
<name>A0A1M6G9M6_9FLAO</name>
<dbReference type="Gene3D" id="3.40.630.30">
    <property type="match status" value="1"/>
</dbReference>